<dbReference type="GO" id="GO:0015920">
    <property type="term" value="P:lipopolysaccharide transport"/>
    <property type="evidence" value="ECO:0007669"/>
    <property type="project" value="TreeGrafter"/>
</dbReference>
<dbReference type="GO" id="GO:0140359">
    <property type="term" value="F:ABC-type transporter activity"/>
    <property type="evidence" value="ECO:0007669"/>
    <property type="project" value="InterPro"/>
</dbReference>
<dbReference type="PIRSF" id="PIRSF006648">
    <property type="entry name" value="DrrB"/>
    <property type="match status" value="1"/>
</dbReference>
<gene>
    <name evidence="11" type="ORF">DQQ01_10535</name>
</gene>
<accession>A0A2Z4UBS0</accession>
<dbReference type="Proteomes" id="UP000250003">
    <property type="component" value="Chromosome"/>
</dbReference>
<feature type="transmembrane region" description="Helical" evidence="9">
    <location>
        <begin position="231"/>
        <end position="249"/>
    </location>
</feature>
<dbReference type="Pfam" id="PF01061">
    <property type="entry name" value="ABC2_membrane"/>
    <property type="match status" value="1"/>
</dbReference>
<dbReference type="OrthoDB" id="9786910at2"/>
<comment type="similarity">
    <text evidence="2 9">Belongs to the ABC-2 integral membrane protein family.</text>
</comment>
<dbReference type="GO" id="GO:0043190">
    <property type="term" value="C:ATP-binding cassette (ABC) transporter complex"/>
    <property type="evidence" value="ECO:0007669"/>
    <property type="project" value="InterPro"/>
</dbReference>
<dbReference type="InterPro" id="IPR013525">
    <property type="entry name" value="ABC2_TM"/>
</dbReference>
<comment type="subcellular location">
    <subcellularLocation>
        <location evidence="1">Cell inner membrane</location>
        <topology evidence="1">Multi-pass membrane protein</topology>
    </subcellularLocation>
    <subcellularLocation>
        <location evidence="9">Cell membrane</location>
        <topology evidence="9">Multi-pass membrane protein</topology>
    </subcellularLocation>
</comment>
<evidence type="ECO:0000313" key="12">
    <source>
        <dbReference type="Proteomes" id="UP000250003"/>
    </source>
</evidence>
<dbReference type="EMBL" id="CP030280">
    <property type="protein sequence ID" value="AWY98515.1"/>
    <property type="molecule type" value="Genomic_DNA"/>
</dbReference>
<dbReference type="RefSeq" id="WP_111920003.1">
    <property type="nucleotide sequence ID" value="NZ_CP030280.1"/>
</dbReference>
<feature type="transmembrane region" description="Helical" evidence="9">
    <location>
        <begin position="112"/>
        <end position="135"/>
    </location>
</feature>
<keyword evidence="5" id="KW-0997">Cell inner membrane</keyword>
<dbReference type="PANTHER" id="PTHR30413:SF8">
    <property type="entry name" value="TRANSPORT PERMEASE PROTEIN"/>
    <property type="match status" value="1"/>
</dbReference>
<dbReference type="AlphaFoldDB" id="A0A2Z4UBS0"/>
<keyword evidence="12" id="KW-1185">Reference proteome</keyword>
<feature type="transmembrane region" description="Helical" evidence="9">
    <location>
        <begin position="33"/>
        <end position="55"/>
    </location>
</feature>
<reference evidence="12" key="1">
    <citation type="submission" date="2018-06" db="EMBL/GenBank/DDBJ databases">
        <title>Description of Blautia argi sp. nov., a new anaerobic isolated from dog feces.</title>
        <authorList>
            <person name="Chang Y.-H."/>
            <person name="Paek J."/>
            <person name="Shin Y."/>
        </authorList>
    </citation>
    <scope>NUCLEOTIDE SEQUENCE [LARGE SCALE GENOMIC DNA]</scope>
    <source>
        <strain evidence="12">KCTC 15426</strain>
    </source>
</reference>
<name>A0A2Z4UBS0_9FIRM</name>
<evidence type="ECO:0000256" key="2">
    <source>
        <dbReference type="ARBA" id="ARBA00007783"/>
    </source>
</evidence>
<evidence type="ECO:0000256" key="1">
    <source>
        <dbReference type="ARBA" id="ARBA00004429"/>
    </source>
</evidence>
<evidence type="ECO:0000313" key="11">
    <source>
        <dbReference type="EMBL" id="AWY98515.1"/>
    </source>
</evidence>
<dbReference type="InterPro" id="IPR047817">
    <property type="entry name" value="ABC2_TM_bact-type"/>
</dbReference>
<keyword evidence="3 9" id="KW-0813">Transport</keyword>
<evidence type="ECO:0000256" key="4">
    <source>
        <dbReference type="ARBA" id="ARBA00022475"/>
    </source>
</evidence>
<evidence type="ECO:0000256" key="7">
    <source>
        <dbReference type="ARBA" id="ARBA00022989"/>
    </source>
</evidence>
<dbReference type="KEGG" id="blau:DQQ01_10535"/>
<dbReference type="InterPro" id="IPR000412">
    <property type="entry name" value="ABC_2_transport"/>
</dbReference>
<evidence type="ECO:0000256" key="9">
    <source>
        <dbReference type="RuleBase" id="RU361157"/>
    </source>
</evidence>
<feature type="transmembrane region" description="Helical" evidence="9">
    <location>
        <begin position="67"/>
        <end position="91"/>
    </location>
</feature>
<evidence type="ECO:0000259" key="10">
    <source>
        <dbReference type="PROSITE" id="PS51012"/>
    </source>
</evidence>
<dbReference type="PANTHER" id="PTHR30413">
    <property type="entry name" value="INNER MEMBRANE TRANSPORT PERMEASE"/>
    <property type="match status" value="1"/>
</dbReference>
<keyword evidence="4 9" id="KW-1003">Cell membrane</keyword>
<feature type="transmembrane region" description="Helical" evidence="9">
    <location>
        <begin position="141"/>
        <end position="168"/>
    </location>
</feature>
<keyword evidence="7 9" id="KW-1133">Transmembrane helix</keyword>
<keyword evidence="8 9" id="KW-0472">Membrane</keyword>
<protein>
    <recommendedName>
        <fullName evidence="9">Transport permease protein</fullName>
    </recommendedName>
</protein>
<evidence type="ECO:0000256" key="5">
    <source>
        <dbReference type="ARBA" id="ARBA00022519"/>
    </source>
</evidence>
<evidence type="ECO:0000256" key="8">
    <source>
        <dbReference type="ARBA" id="ARBA00023136"/>
    </source>
</evidence>
<proteinExistence type="inferred from homology"/>
<dbReference type="PROSITE" id="PS51012">
    <property type="entry name" value="ABC_TM2"/>
    <property type="match status" value="1"/>
</dbReference>
<feature type="domain" description="ABC transmembrane type-2" evidence="10">
    <location>
        <begin position="34"/>
        <end position="252"/>
    </location>
</feature>
<organism evidence="11 12">
    <name type="scientific">Blautia argi</name>
    <dbReference type="NCBI Taxonomy" id="1912897"/>
    <lineage>
        <taxon>Bacteria</taxon>
        <taxon>Bacillati</taxon>
        <taxon>Bacillota</taxon>
        <taxon>Clostridia</taxon>
        <taxon>Lachnospirales</taxon>
        <taxon>Lachnospiraceae</taxon>
        <taxon>Blautia</taxon>
    </lineage>
</organism>
<evidence type="ECO:0000256" key="6">
    <source>
        <dbReference type="ARBA" id="ARBA00022692"/>
    </source>
</evidence>
<sequence length="260" mass="30371">MTKRDKRAQRKQYKFVLKELVGREIKRKYARSYLGIVWSVLNPLLSMIVLTVIFSKMFQKSIENYPVYYLTGMIIWTMFTGATNAAMTTLVDNKNMLIKVRFPTKIFVMSRVYTALVNLGYSLIPYVGILLFFRIKITWRVIWFPLIIFCLLLFALGISYMLSVAYVFFGDVKHLYSVLLTLWMYCSAIFYPADMLPDNVRLLVTYNPIFGFINAAREVIMYGQNPATDEIIRMVIWSLGAFLIGSFVFEKNKNNIMQKM</sequence>
<evidence type="ECO:0000256" key="3">
    <source>
        <dbReference type="ARBA" id="ARBA00022448"/>
    </source>
</evidence>
<feature type="transmembrane region" description="Helical" evidence="9">
    <location>
        <begin position="175"/>
        <end position="193"/>
    </location>
</feature>
<keyword evidence="6 9" id="KW-0812">Transmembrane</keyword>